<feature type="compositionally biased region" description="Basic and acidic residues" evidence="1">
    <location>
        <begin position="54"/>
        <end position="67"/>
    </location>
</feature>
<sequence>MLPFIFINDIQLYQGTLAAEQQQQQETSMTGLENDAYDTAEETTNPEVLTSQKSKTEISKSRTKMETSKSQTKSETSKGQMKSDRTTVSTASYSQTQK</sequence>
<feature type="region of interest" description="Disordered" evidence="1">
    <location>
        <begin position="19"/>
        <end position="98"/>
    </location>
</feature>
<proteinExistence type="predicted"/>
<dbReference type="WBParaSite" id="nRc.2.0.1.t13800-RA">
    <property type="protein sequence ID" value="nRc.2.0.1.t13800-RA"/>
    <property type="gene ID" value="nRc.2.0.1.g13800"/>
</dbReference>
<dbReference type="Proteomes" id="UP000887565">
    <property type="component" value="Unplaced"/>
</dbReference>
<keyword evidence="2" id="KW-1185">Reference proteome</keyword>
<evidence type="ECO:0000313" key="2">
    <source>
        <dbReference type="Proteomes" id="UP000887565"/>
    </source>
</evidence>
<reference evidence="3" key="1">
    <citation type="submission" date="2022-11" db="UniProtKB">
        <authorList>
            <consortium name="WormBaseParasite"/>
        </authorList>
    </citation>
    <scope>IDENTIFICATION</scope>
</reference>
<feature type="compositionally biased region" description="Polar residues" evidence="1">
    <location>
        <begin position="42"/>
        <end position="53"/>
    </location>
</feature>
<evidence type="ECO:0000256" key="1">
    <source>
        <dbReference type="SAM" id="MobiDB-lite"/>
    </source>
</evidence>
<dbReference type="AlphaFoldDB" id="A0A915II97"/>
<feature type="compositionally biased region" description="Low complexity" evidence="1">
    <location>
        <begin position="68"/>
        <end position="78"/>
    </location>
</feature>
<feature type="compositionally biased region" description="Polar residues" evidence="1">
    <location>
        <begin position="86"/>
        <end position="98"/>
    </location>
</feature>
<accession>A0A915II97</accession>
<protein>
    <submittedName>
        <fullName evidence="3">Uncharacterized protein</fullName>
    </submittedName>
</protein>
<evidence type="ECO:0000313" key="3">
    <source>
        <dbReference type="WBParaSite" id="nRc.2.0.1.t13800-RA"/>
    </source>
</evidence>
<organism evidence="2 3">
    <name type="scientific">Romanomermis culicivorax</name>
    <name type="common">Nematode worm</name>
    <dbReference type="NCBI Taxonomy" id="13658"/>
    <lineage>
        <taxon>Eukaryota</taxon>
        <taxon>Metazoa</taxon>
        <taxon>Ecdysozoa</taxon>
        <taxon>Nematoda</taxon>
        <taxon>Enoplea</taxon>
        <taxon>Dorylaimia</taxon>
        <taxon>Mermithida</taxon>
        <taxon>Mermithoidea</taxon>
        <taxon>Mermithidae</taxon>
        <taxon>Romanomermis</taxon>
    </lineage>
</organism>
<name>A0A915II97_ROMCU</name>